<organism evidence="1 2">
    <name type="scientific">Caedimonas varicaedens</name>
    <dbReference type="NCBI Taxonomy" id="1629334"/>
    <lineage>
        <taxon>Bacteria</taxon>
        <taxon>Pseudomonadati</taxon>
        <taxon>Pseudomonadota</taxon>
        <taxon>Alphaproteobacteria</taxon>
        <taxon>Holosporales</taxon>
        <taxon>Caedimonadaceae</taxon>
        <taxon>Caedimonas</taxon>
    </lineage>
</organism>
<dbReference type="AlphaFoldDB" id="A0A0K8MEM2"/>
<proteinExistence type="predicted"/>
<sequence>MATVNDQITDAVTQSNVKVIAESPAMAMSMVYQSMAQAVSLSMQNATLSQQNMATISQSVASVASKKILGLLDA</sequence>
<protein>
    <submittedName>
        <fullName evidence="1">Killing trait</fullName>
    </submittedName>
</protein>
<dbReference type="EMBL" id="BBVC01000105">
    <property type="protein sequence ID" value="GAO98951.1"/>
    <property type="molecule type" value="Genomic_DNA"/>
</dbReference>
<evidence type="ECO:0000313" key="1">
    <source>
        <dbReference type="EMBL" id="GAO98951.1"/>
    </source>
</evidence>
<dbReference type="InterPro" id="IPR021070">
    <property type="entry name" value="Killing_trait_RebB"/>
</dbReference>
<reference evidence="1 2" key="1">
    <citation type="submission" date="2015-03" db="EMBL/GenBank/DDBJ databases">
        <title>Caedibacter varicaedens, whole genome shotgun sequence.</title>
        <authorList>
            <person name="Suzuki H."/>
            <person name="Dapper A.L."/>
            <person name="Gibson A.K."/>
            <person name="Jackson C."/>
            <person name="Lee H."/>
            <person name="Pejaver V.R."/>
            <person name="Doak T."/>
            <person name="Lynch M."/>
        </authorList>
    </citation>
    <scope>NUCLEOTIDE SEQUENCE [LARGE SCALE GENOMIC DNA]</scope>
</reference>
<dbReference type="STRING" id="1629334.Cva_01621"/>
<accession>A0A0K8MEM2</accession>
<dbReference type="Proteomes" id="UP000036771">
    <property type="component" value="Unassembled WGS sequence"/>
</dbReference>
<comment type="caution">
    <text evidence="1">The sequence shown here is derived from an EMBL/GenBank/DDBJ whole genome shotgun (WGS) entry which is preliminary data.</text>
</comment>
<gene>
    <name evidence="1" type="ORF">Cva_01621</name>
</gene>
<keyword evidence="2" id="KW-1185">Reference proteome</keyword>
<name>A0A0K8MEM2_9PROT</name>
<dbReference type="Pfam" id="PF11747">
    <property type="entry name" value="RebB"/>
    <property type="match status" value="1"/>
</dbReference>
<evidence type="ECO:0000313" key="2">
    <source>
        <dbReference type="Proteomes" id="UP000036771"/>
    </source>
</evidence>
<dbReference type="OrthoDB" id="8594924at2"/>